<sequence length="362" mass="41603">MTSTSFNLVPVTSVAHGEKPEKFGGVDYKRWQQKMLLYLTTLNLAKFLKEDALILLEGETDKEKQLAVDAWKHAEYRCKNYIMNRLDNTLYNVYSRVDSAKNLWTSLEKKYKTEVAGAKKFTVGKCLDYKMVDSKTVISQVQEIQDFKNYLKHKRKEIKLEELVVRLGIEENNRKAEKCIIDSTIDPKANIVENRPHNNKKRKFSGEGSNKKPRFTKKFNDNASTATKWDINLRIVILTFVQSFQSATWNNSKEWWVDTGVTHHICTNKNMFTSYVSVSNGEQLFMGNFSMSKVEGQGKVILKMTSGKELTLNNVLHVPDIRKNLVSGSLLSKNGFKLVFLSDKFVLSKNEMYIGKGYLSDD</sequence>
<comment type="caution">
    <text evidence="3">The sequence shown here is derived from an EMBL/GenBank/DDBJ whole genome shotgun (WGS) entry which is preliminary data.</text>
</comment>
<dbReference type="InterPro" id="IPR054722">
    <property type="entry name" value="PolX-like_BBD"/>
</dbReference>
<dbReference type="Proteomes" id="UP000321947">
    <property type="component" value="Unassembled WGS sequence"/>
</dbReference>
<name>A0A5D3BX52_CUCMM</name>
<reference evidence="3 4" key="1">
    <citation type="submission" date="2019-08" db="EMBL/GenBank/DDBJ databases">
        <title>Draft genome sequences of two oriental melons (Cucumis melo L. var makuwa).</title>
        <authorList>
            <person name="Kwon S.-Y."/>
        </authorList>
    </citation>
    <scope>NUCLEOTIDE SEQUENCE [LARGE SCALE GENOMIC DNA]</scope>
    <source>
        <strain evidence="4">cv. Chang Bougi</strain>
        <tissue evidence="3">Leaf</tissue>
    </source>
</reference>
<dbReference type="PANTHER" id="PTHR47592:SF27">
    <property type="entry name" value="OS08G0421700 PROTEIN"/>
    <property type="match status" value="1"/>
</dbReference>
<dbReference type="EMBL" id="SSTD01014872">
    <property type="protein sequence ID" value="TYK03675.1"/>
    <property type="molecule type" value="Genomic_DNA"/>
</dbReference>
<dbReference type="AlphaFoldDB" id="A0A5D3BX52"/>
<evidence type="ECO:0000256" key="1">
    <source>
        <dbReference type="SAM" id="MobiDB-lite"/>
    </source>
</evidence>
<feature type="region of interest" description="Disordered" evidence="1">
    <location>
        <begin position="198"/>
        <end position="217"/>
    </location>
</feature>
<protein>
    <submittedName>
        <fullName evidence="3">Pol polyprotein</fullName>
    </submittedName>
</protein>
<proteinExistence type="predicted"/>
<feature type="domain" description="Retrovirus-related Pol polyprotein from transposon TNT 1-94-like beta-barrel" evidence="2">
    <location>
        <begin position="255"/>
        <end position="336"/>
    </location>
</feature>
<evidence type="ECO:0000259" key="2">
    <source>
        <dbReference type="Pfam" id="PF22936"/>
    </source>
</evidence>
<evidence type="ECO:0000313" key="3">
    <source>
        <dbReference type="EMBL" id="TYK03675.1"/>
    </source>
</evidence>
<evidence type="ECO:0000313" key="4">
    <source>
        <dbReference type="Proteomes" id="UP000321947"/>
    </source>
</evidence>
<accession>A0A5D3BX52</accession>
<dbReference type="PANTHER" id="PTHR47592">
    <property type="entry name" value="PBF68 PROTEIN"/>
    <property type="match status" value="1"/>
</dbReference>
<gene>
    <name evidence="3" type="ORF">E5676_scaffold863G00330</name>
</gene>
<dbReference type="Pfam" id="PF22936">
    <property type="entry name" value="Pol_BBD"/>
    <property type="match status" value="1"/>
</dbReference>
<dbReference type="Pfam" id="PF14223">
    <property type="entry name" value="Retrotran_gag_2"/>
    <property type="match status" value="1"/>
</dbReference>
<organism evidence="3 4">
    <name type="scientific">Cucumis melo var. makuwa</name>
    <name type="common">Oriental melon</name>
    <dbReference type="NCBI Taxonomy" id="1194695"/>
    <lineage>
        <taxon>Eukaryota</taxon>
        <taxon>Viridiplantae</taxon>
        <taxon>Streptophyta</taxon>
        <taxon>Embryophyta</taxon>
        <taxon>Tracheophyta</taxon>
        <taxon>Spermatophyta</taxon>
        <taxon>Magnoliopsida</taxon>
        <taxon>eudicotyledons</taxon>
        <taxon>Gunneridae</taxon>
        <taxon>Pentapetalae</taxon>
        <taxon>rosids</taxon>
        <taxon>fabids</taxon>
        <taxon>Cucurbitales</taxon>
        <taxon>Cucurbitaceae</taxon>
        <taxon>Benincaseae</taxon>
        <taxon>Cucumis</taxon>
    </lineage>
</organism>